<feature type="region of interest" description="Disordered" evidence="1">
    <location>
        <begin position="1"/>
        <end position="130"/>
    </location>
</feature>
<name>A0A067STB1_GALM3</name>
<feature type="compositionally biased region" description="Basic and acidic residues" evidence="1">
    <location>
        <begin position="93"/>
        <end position="115"/>
    </location>
</feature>
<dbReference type="AlphaFoldDB" id="A0A067STB1"/>
<reference evidence="3" key="1">
    <citation type="journal article" date="2014" name="Proc. Natl. Acad. Sci. U.S.A.">
        <title>Extensive sampling of basidiomycete genomes demonstrates inadequacy of the white-rot/brown-rot paradigm for wood decay fungi.</title>
        <authorList>
            <person name="Riley R."/>
            <person name="Salamov A.A."/>
            <person name="Brown D.W."/>
            <person name="Nagy L.G."/>
            <person name="Floudas D."/>
            <person name="Held B.W."/>
            <person name="Levasseur A."/>
            <person name="Lombard V."/>
            <person name="Morin E."/>
            <person name="Otillar R."/>
            <person name="Lindquist E.A."/>
            <person name="Sun H."/>
            <person name="LaButti K.M."/>
            <person name="Schmutz J."/>
            <person name="Jabbour D."/>
            <person name="Luo H."/>
            <person name="Baker S.E."/>
            <person name="Pisabarro A.G."/>
            <person name="Walton J.D."/>
            <person name="Blanchette R.A."/>
            <person name="Henrissat B."/>
            <person name="Martin F."/>
            <person name="Cullen D."/>
            <person name="Hibbett D.S."/>
            <person name="Grigoriev I.V."/>
        </authorList>
    </citation>
    <scope>NUCLEOTIDE SEQUENCE [LARGE SCALE GENOMIC DNA]</scope>
    <source>
        <strain evidence="3">CBS 339.88</strain>
    </source>
</reference>
<evidence type="ECO:0000256" key="1">
    <source>
        <dbReference type="SAM" id="MobiDB-lite"/>
    </source>
</evidence>
<dbReference type="Proteomes" id="UP000027222">
    <property type="component" value="Unassembled WGS sequence"/>
</dbReference>
<organism evidence="2 3">
    <name type="scientific">Galerina marginata (strain CBS 339.88)</name>
    <dbReference type="NCBI Taxonomy" id="685588"/>
    <lineage>
        <taxon>Eukaryota</taxon>
        <taxon>Fungi</taxon>
        <taxon>Dikarya</taxon>
        <taxon>Basidiomycota</taxon>
        <taxon>Agaricomycotina</taxon>
        <taxon>Agaricomycetes</taxon>
        <taxon>Agaricomycetidae</taxon>
        <taxon>Agaricales</taxon>
        <taxon>Agaricineae</taxon>
        <taxon>Strophariaceae</taxon>
        <taxon>Galerina</taxon>
    </lineage>
</organism>
<proteinExistence type="predicted"/>
<dbReference type="HOGENOM" id="CLU_1938316_0_0_1"/>
<dbReference type="EMBL" id="KL142384">
    <property type="protein sequence ID" value="KDR74185.1"/>
    <property type="molecule type" value="Genomic_DNA"/>
</dbReference>
<sequence length="130" mass="14475">MRSNGPHPQVSFVRQAFARGDGPPNRRVRRATAPIATPIPPKSKPESPPKDLLAAAAAALSPPSKPDAHFQTRTRPENLRATRPSTTRNPNQQEKDRCGDKAPNRSPERMNEQRPRKPKIPLPLEMWADP</sequence>
<feature type="compositionally biased region" description="Low complexity" evidence="1">
    <location>
        <begin position="50"/>
        <end position="62"/>
    </location>
</feature>
<gene>
    <name evidence="2" type="ORF">GALMADRAFT_141895</name>
</gene>
<accession>A0A067STB1</accession>
<keyword evidence="3" id="KW-1185">Reference proteome</keyword>
<feature type="compositionally biased region" description="Basic and acidic residues" evidence="1">
    <location>
        <begin position="66"/>
        <end position="80"/>
    </location>
</feature>
<protein>
    <submittedName>
        <fullName evidence="2">Uncharacterized protein</fullName>
    </submittedName>
</protein>
<evidence type="ECO:0000313" key="2">
    <source>
        <dbReference type="EMBL" id="KDR74185.1"/>
    </source>
</evidence>
<feature type="compositionally biased region" description="Polar residues" evidence="1">
    <location>
        <begin position="83"/>
        <end position="92"/>
    </location>
</feature>
<evidence type="ECO:0000313" key="3">
    <source>
        <dbReference type="Proteomes" id="UP000027222"/>
    </source>
</evidence>